<protein>
    <submittedName>
        <fullName evidence="2">Uncharacterized protein</fullName>
    </submittedName>
</protein>
<dbReference type="Proteomes" id="UP000622547">
    <property type="component" value="Unassembled WGS sequence"/>
</dbReference>
<reference evidence="2 3" key="1">
    <citation type="submission" date="2021-01" db="EMBL/GenBank/DDBJ databases">
        <title>Whole genome shotgun sequence of Planotetraspora phitsanulokensis NBRC 104273.</title>
        <authorList>
            <person name="Komaki H."/>
            <person name="Tamura T."/>
        </authorList>
    </citation>
    <scope>NUCLEOTIDE SEQUENCE [LARGE SCALE GENOMIC DNA]</scope>
    <source>
        <strain evidence="2 3">NBRC 104273</strain>
    </source>
</reference>
<accession>A0A8J3UD07</accession>
<keyword evidence="3" id="KW-1185">Reference proteome</keyword>
<name>A0A8J3UD07_9ACTN</name>
<gene>
    <name evidence="2" type="ORF">Pph01_60740</name>
</gene>
<feature type="compositionally biased region" description="Basic residues" evidence="1">
    <location>
        <begin position="24"/>
        <end position="36"/>
    </location>
</feature>
<evidence type="ECO:0000313" key="2">
    <source>
        <dbReference type="EMBL" id="GII41071.1"/>
    </source>
</evidence>
<proteinExistence type="predicted"/>
<evidence type="ECO:0000313" key="3">
    <source>
        <dbReference type="Proteomes" id="UP000622547"/>
    </source>
</evidence>
<evidence type="ECO:0000256" key="1">
    <source>
        <dbReference type="SAM" id="MobiDB-lite"/>
    </source>
</evidence>
<feature type="region of interest" description="Disordered" evidence="1">
    <location>
        <begin position="1"/>
        <end position="89"/>
    </location>
</feature>
<organism evidence="2 3">
    <name type="scientific">Planotetraspora phitsanulokensis</name>
    <dbReference type="NCBI Taxonomy" id="575192"/>
    <lineage>
        <taxon>Bacteria</taxon>
        <taxon>Bacillati</taxon>
        <taxon>Actinomycetota</taxon>
        <taxon>Actinomycetes</taxon>
        <taxon>Streptosporangiales</taxon>
        <taxon>Streptosporangiaceae</taxon>
        <taxon>Planotetraspora</taxon>
    </lineage>
</organism>
<feature type="compositionally biased region" description="Basic and acidic residues" evidence="1">
    <location>
        <begin position="78"/>
        <end position="89"/>
    </location>
</feature>
<dbReference type="EMBL" id="BOOP01000030">
    <property type="protein sequence ID" value="GII41071.1"/>
    <property type="molecule type" value="Genomic_DNA"/>
</dbReference>
<sequence>MASVAARGDAGAGVRPGAGPTLAGRRRPRESHRPRPAARLTAATEYAPPPSWSTPKGSGSNMPPAGVSDSGKTLPRTVEADGKLGAEVH</sequence>
<comment type="caution">
    <text evidence="2">The sequence shown here is derived from an EMBL/GenBank/DDBJ whole genome shotgun (WGS) entry which is preliminary data.</text>
</comment>
<dbReference type="AlphaFoldDB" id="A0A8J3UD07"/>